<dbReference type="CDD" id="cd01299">
    <property type="entry name" value="Met_dep_hydrolase_A"/>
    <property type="match status" value="1"/>
</dbReference>
<dbReference type="SUPFAM" id="SSF51338">
    <property type="entry name" value="Composite domain of metallo-dependent hydrolases"/>
    <property type="match status" value="2"/>
</dbReference>
<evidence type="ECO:0000313" key="2">
    <source>
        <dbReference type="EMBL" id="OXI29552.1"/>
    </source>
</evidence>
<dbReference type="Proteomes" id="UP000214600">
    <property type="component" value="Unassembled WGS sequence"/>
</dbReference>
<reference evidence="3" key="1">
    <citation type="submission" date="2017-06" db="EMBL/GenBank/DDBJ databases">
        <authorList>
            <person name="LiPuma J."/>
            <person name="Spilker T."/>
        </authorList>
    </citation>
    <scope>NUCLEOTIDE SEQUENCE [LARGE SCALE GENOMIC DNA]</scope>
    <source>
        <strain evidence="3">AU17325</strain>
    </source>
</reference>
<comment type="caution">
    <text evidence="2">The sequence shown here is derived from an EMBL/GenBank/DDBJ whole genome shotgun (WGS) entry which is preliminary data.</text>
</comment>
<dbReference type="GO" id="GO:0016810">
    <property type="term" value="F:hydrolase activity, acting on carbon-nitrogen (but not peptide) bonds"/>
    <property type="evidence" value="ECO:0007669"/>
    <property type="project" value="InterPro"/>
</dbReference>
<dbReference type="PANTHER" id="PTHR43135">
    <property type="entry name" value="ALPHA-D-RIBOSE 1-METHYLPHOSPHONATE 5-TRIPHOSPHATE DIPHOSPHATASE"/>
    <property type="match status" value="1"/>
</dbReference>
<dbReference type="SUPFAM" id="SSF51556">
    <property type="entry name" value="Metallo-dependent hydrolases"/>
    <property type="match status" value="1"/>
</dbReference>
<sequence>MQPILIRNSRILDTRNLELHSTHAVLIRDGIIEKISDADLECEGAVEIDAKGMTLMPGLIDCHVHVMASSFNLGAVARMPNALALLRSLPIMKGMLDRGFTAVRDAGGADWALAEAVKTGQIVGPRLFCAGKALSQTGGHGDFRARNDILEDPCACAYKIGNIARVVDGVDACRLAVREEILKGASQIKVMASGGVASPNDPINNMGFSEAELRAIVEEAGNANTYVMAHAYTPKAIARAVQCGVRTIEHGNLVDEPTAQLMKEKGAYMVPTLITYEGLANEGHKFGLPPESTRKISGVRTNGLEALKVLDKVGVKMGYGSDLLGETHYMQSEELVLRAKVLGNAKAIQQVTLIGAEILNHSGLLGEVAERAYADLLLIDGNPLDDIALLTRHDTAIKLVMQDGVIHKNCL</sequence>
<feature type="domain" description="Amidohydrolase-related" evidence="1">
    <location>
        <begin position="54"/>
        <end position="404"/>
    </location>
</feature>
<organism evidence="2 3">
    <name type="scientific">Burkholderia aenigmatica</name>
    <dbReference type="NCBI Taxonomy" id="2015348"/>
    <lineage>
        <taxon>Bacteria</taxon>
        <taxon>Pseudomonadati</taxon>
        <taxon>Pseudomonadota</taxon>
        <taxon>Betaproteobacteria</taxon>
        <taxon>Burkholderiales</taxon>
        <taxon>Burkholderiaceae</taxon>
        <taxon>Burkholderia</taxon>
        <taxon>Burkholderia cepacia complex</taxon>
    </lineage>
</organism>
<dbReference type="Pfam" id="PF01979">
    <property type="entry name" value="Amidohydro_1"/>
    <property type="match status" value="1"/>
</dbReference>
<dbReference type="InterPro" id="IPR051781">
    <property type="entry name" value="Metallo-dep_Hydrolase"/>
</dbReference>
<name>A0A228HHX2_9BURK</name>
<dbReference type="InterPro" id="IPR032466">
    <property type="entry name" value="Metal_Hydrolase"/>
</dbReference>
<dbReference type="InterPro" id="IPR006680">
    <property type="entry name" value="Amidohydro-rel"/>
</dbReference>
<dbReference type="AlphaFoldDB" id="A0A228HHX2"/>
<dbReference type="Gene3D" id="3.20.20.140">
    <property type="entry name" value="Metal-dependent hydrolases"/>
    <property type="match status" value="1"/>
</dbReference>
<dbReference type="InterPro" id="IPR057744">
    <property type="entry name" value="OTAase-like"/>
</dbReference>
<accession>A0A228HHX2</accession>
<dbReference type="Gene3D" id="2.30.40.10">
    <property type="entry name" value="Urease, subunit C, domain 1"/>
    <property type="match status" value="1"/>
</dbReference>
<dbReference type="EMBL" id="NKFA01000060">
    <property type="protein sequence ID" value="OXI29552.1"/>
    <property type="molecule type" value="Genomic_DNA"/>
</dbReference>
<evidence type="ECO:0000259" key="1">
    <source>
        <dbReference type="Pfam" id="PF01979"/>
    </source>
</evidence>
<evidence type="ECO:0000313" key="3">
    <source>
        <dbReference type="Proteomes" id="UP000214600"/>
    </source>
</evidence>
<dbReference type="InterPro" id="IPR011059">
    <property type="entry name" value="Metal-dep_hydrolase_composite"/>
</dbReference>
<reference evidence="2 3" key="2">
    <citation type="submission" date="2017-08" db="EMBL/GenBank/DDBJ databases">
        <title>WGS of novel Burkholderia cepaca complex species.</title>
        <authorList>
            <person name="Lipuma J."/>
            <person name="Spilker T."/>
        </authorList>
    </citation>
    <scope>NUCLEOTIDE SEQUENCE [LARGE SCALE GENOMIC DNA]</scope>
    <source>
        <strain evidence="2 3">AU17325</strain>
    </source>
</reference>
<gene>
    <name evidence="2" type="ORF">CFB84_43925</name>
</gene>
<proteinExistence type="predicted"/>
<protein>
    <submittedName>
        <fullName evidence="2">Peptidase M38</fullName>
    </submittedName>
</protein>
<dbReference type="OrthoDB" id="9782972at2"/>
<dbReference type="RefSeq" id="WP_089454854.1">
    <property type="nucleotide sequence ID" value="NZ_NKFA01000060.1"/>
</dbReference>
<dbReference type="PANTHER" id="PTHR43135:SF3">
    <property type="entry name" value="ALPHA-D-RIBOSE 1-METHYLPHOSPHONATE 5-TRIPHOSPHATE DIPHOSPHATASE"/>
    <property type="match status" value="1"/>
</dbReference>